<reference evidence="1" key="1">
    <citation type="submission" date="2020-04" db="EMBL/GenBank/DDBJ databases">
        <authorList>
            <person name="Chiriac C."/>
            <person name="Salcher M."/>
            <person name="Ghai R."/>
            <person name="Kavagutti S V."/>
        </authorList>
    </citation>
    <scope>NUCLEOTIDE SEQUENCE</scope>
</reference>
<sequence>MSYTPIDKRNFYLSLSIAEGQKIASSAGFSVPSTEVQENEIMDIINKWVVLASMGIFETTKNCSEWMLEVVKVHNELTDSELENTKNVILSFGMALVSHLVDNDMLLLPEQNEGKIVADNSYAIFNFLTFASSDDEDDEEEDYENE</sequence>
<evidence type="ECO:0000313" key="1">
    <source>
        <dbReference type="EMBL" id="CAB4154292.1"/>
    </source>
</evidence>
<organism evidence="1">
    <name type="scientific">uncultured Caudovirales phage</name>
    <dbReference type="NCBI Taxonomy" id="2100421"/>
    <lineage>
        <taxon>Viruses</taxon>
        <taxon>Duplodnaviria</taxon>
        <taxon>Heunggongvirae</taxon>
        <taxon>Uroviricota</taxon>
        <taxon>Caudoviricetes</taxon>
        <taxon>Peduoviridae</taxon>
        <taxon>Maltschvirus</taxon>
        <taxon>Maltschvirus maltsch</taxon>
    </lineage>
</organism>
<gene>
    <name evidence="1" type="ORF">UFOVP629_36</name>
</gene>
<accession>A0A6J5N794</accession>
<name>A0A6J5N794_9CAUD</name>
<dbReference type="EMBL" id="LR796612">
    <property type="protein sequence ID" value="CAB4154292.1"/>
    <property type="molecule type" value="Genomic_DNA"/>
</dbReference>
<proteinExistence type="predicted"/>
<protein>
    <submittedName>
        <fullName evidence="1">Uncharacterized protein</fullName>
    </submittedName>
</protein>